<dbReference type="InParanoid" id="A0A1S3JXW5"/>
<dbReference type="OrthoDB" id="10043502at2759"/>
<feature type="compositionally biased region" description="Basic and acidic residues" evidence="1">
    <location>
        <begin position="597"/>
        <end position="611"/>
    </location>
</feature>
<feature type="compositionally biased region" description="Basic and acidic residues" evidence="1">
    <location>
        <begin position="29"/>
        <end position="40"/>
    </location>
</feature>
<feature type="compositionally biased region" description="Polar residues" evidence="1">
    <location>
        <begin position="41"/>
        <end position="54"/>
    </location>
</feature>
<dbReference type="PANTHER" id="PTHR22045">
    <property type="entry name" value="PROLINE AND SERINE-RICH PROTEIN 3"/>
    <property type="match status" value="1"/>
</dbReference>
<feature type="compositionally biased region" description="Low complexity" evidence="1">
    <location>
        <begin position="173"/>
        <end position="189"/>
    </location>
</feature>
<evidence type="ECO:0000313" key="2">
    <source>
        <dbReference type="Proteomes" id="UP000085678"/>
    </source>
</evidence>
<feature type="region of interest" description="Disordered" evidence="1">
    <location>
        <begin position="592"/>
        <end position="644"/>
    </location>
</feature>
<feature type="compositionally biased region" description="Low complexity" evidence="1">
    <location>
        <begin position="435"/>
        <end position="452"/>
    </location>
</feature>
<dbReference type="InterPro" id="IPR037646">
    <property type="entry name" value="PROSER3"/>
</dbReference>
<feature type="region of interest" description="Disordered" evidence="1">
    <location>
        <begin position="1"/>
        <end position="224"/>
    </location>
</feature>
<accession>A0A1S3JXW5</accession>
<dbReference type="Proteomes" id="UP000085678">
    <property type="component" value="Unplaced"/>
</dbReference>
<sequence>MDSVWLTAKAKSDDLFSDPPLPRAYYYPTRDKQFSKEEKQQSVLSPQKQPTSEHPMSPSGWQFLEEGDKFSMHTPPTRDTSGKHDSSAKFDESWPSSERPSTVSIPEYISPVSETSTPSLRPTVLVGGRQSAEPTQPRTTLQRYIDRFRHGKPLSKEERKSKKLTDPNDFWWLSSSALTPDPSSSSTPRDSGEPLGGNKTVRRRPVSPVKREGSRPWSGTSRPYVAEKLSASVNTLRPQWFQEEEESIKMLQEKTDRLLERSASSSDAIVSTVGLGSSPSISSFDEPMYRPQFARDRVPPQPPPPMPGPIQQLLPGTDQDILQQWRARRRLDQMQERIRQGHGMPPTGQGYESSEIENKLAEFRKKLAVSDRVQECTGAGTGKQQGQSSGTESKEKADKSCGTEPESPRSRSAPSSPKRAHQGLSAAPQRQEGTPRASHAHSAPSSPIASPSVQRKQCDRGGVSPHFHLLCDILPCPHSPKICPEDVSSSQISSQEQPEREIESHLSDSEITRNCTSSAANRKCKGRSRNLKKYFDESDNVQKEKQSKTETDTYLPPLLHGNMTDKPCNEKYGKQTKKKHLKEKNYTLKENYVNKNLKNEPVKSTRYKEISRSANSIGRSQCSRSMKKNGMPHPTLASSPRHRTKVDVLQSAIGKAVSDHLFHNSTASSSSSGACPAEQSEEEISVELSTDDSEFPEDELLQMLRSRRRHYESQLREIDNLLEQNFRGREGQP</sequence>
<dbReference type="AlphaFoldDB" id="A0A1S3JXW5"/>
<feature type="compositionally biased region" description="Basic and acidic residues" evidence="1">
    <location>
        <begin position="80"/>
        <end position="92"/>
    </location>
</feature>
<keyword evidence="2" id="KW-1185">Reference proteome</keyword>
<feature type="compositionally biased region" description="Basic and acidic residues" evidence="1">
    <location>
        <begin position="144"/>
        <end position="166"/>
    </location>
</feature>
<dbReference type="RefSeq" id="XP_013414896.1">
    <property type="nucleotide sequence ID" value="XM_013559442.1"/>
</dbReference>
<feature type="compositionally biased region" description="Polar residues" evidence="1">
    <location>
        <begin position="132"/>
        <end position="142"/>
    </location>
</feature>
<proteinExistence type="predicted"/>
<dbReference type="STRING" id="7574.A0A1S3JXW5"/>
<dbReference type="PANTHER" id="PTHR22045:SF6">
    <property type="entry name" value="PROLINE AND SERINE-RICH PROTEIN 3"/>
    <property type="match status" value="1"/>
</dbReference>
<feature type="region of interest" description="Disordered" evidence="1">
    <location>
        <begin position="371"/>
        <end position="461"/>
    </location>
</feature>
<feature type="compositionally biased region" description="Polar residues" evidence="1">
    <location>
        <begin position="262"/>
        <end position="283"/>
    </location>
</feature>
<feature type="compositionally biased region" description="Acidic residues" evidence="1">
    <location>
        <begin position="679"/>
        <end position="697"/>
    </location>
</feature>
<feature type="compositionally biased region" description="Basic and acidic residues" evidence="1">
    <location>
        <begin position="535"/>
        <end position="551"/>
    </location>
</feature>
<feature type="compositionally biased region" description="Basic and acidic residues" evidence="1">
    <location>
        <begin position="330"/>
        <end position="339"/>
    </location>
</feature>
<feature type="compositionally biased region" description="Polar residues" evidence="1">
    <location>
        <begin position="94"/>
        <end position="104"/>
    </location>
</feature>
<dbReference type="GeneID" id="106176878"/>
<protein>
    <submittedName>
        <fullName evidence="3">Uncharacterized protein LOC106176878 isoform X1</fullName>
    </submittedName>
</protein>
<feature type="compositionally biased region" description="Basic and acidic residues" evidence="1">
    <location>
        <begin position="392"/>
        <end position="409"/>
    </location>
</feature>
<gene>
    <name evidence="3" type="primary">LOC106176878</name>
</gene>
<name>A0A1S3JXW5_LINAN</name>
<feature type="compositionally biased region" description="Low complexity" evidence="1">
    <location>
        <begin position="382"/>
        <end position="391"/>
    </location>
</feature>
<feature type="region of interest" description="Disordered" evidence="1">
    <location>
        <begin position="482"/>
        <end position="523"/>
    </location>
</feature>
<dbReference type="KEGG" id="lak:106176878"/>
<feature type="region of interest" description="Disordered" evidence="1">
    <location>
        <begin position="535"/>
        <end position="578"/>
    </location>
</feature>
<feature type="region of interest" description="Disordered" evidence="1">
    <location>
        <begin position="262"/>
        <end position="358"/>
    </location>
</feature>
<evidence type="ECO:0000313" key="3">
    <source>
        <dbReference type="RefSeq" id="XP_013414896.1"/>
    </source>
</evidence>
<organism evidence="2 3">
    <name type="scientific">Lingula anatina</name>
    <name type="common">Brachiopod</name>
    <name type="synonym">Lingula unguis</name>
    <dbReference type="NCBI Taxonomy" id="7574"/>
    <lineage>
        <taxon>Eukaryota</taxon>
        <taxon>Metazoa</taxon>
        <taxon>Spiralia</taxon>
        <taxon>Lophotrochozoa</taxon>
        <taxon>Brachiopoda</taxon>
        <taxon>Linguliformea</taxon>
        <taxon>Lingulata</taxon>
        <taxon>Lingulida</taxon>
        <taxon>Linguloidea</taxon>
        <taxon>Lingulidae</taxon>
        <taxon>Lingula</taxon>
    </lineage>
</organism>
<feature type="compositionally biased region" description="Basic and acidic residues" evidence="1">
    <location>
        <begin position="497"/>
        <end position="511"/>
    </location>
</feature>
<feature type="compositionally biased region" description="Pro residues" evidence="1">
    <location>
        <begin position="299"/>
        <end position="308"/>
    </location>
</feature>
<feature type="compositionally biased region" description="Polar residues" evidence="1">
    <location>
        <begin position="612"/>
        <end position="624"/>
    </location>
</feature>
<evidence type="ECO:0000256" key="1">
    <source>
        <dbReference type="SAM" id="MobiDB-lite"/>
    </source>
</evidence>
<feature type="region of interest" description="Disordered" evidence="1">
    <location>
        <begin position="663"/>
        <end position="697"/>
    </location>
</feature>
<reference evidence="3" key="1">
    <citation type="submission" date="2025-08" db="UniProtKB">
        <authorList>
            <consortium name="RefSeq"/>
        </authorList>
    </citation>
    <scope>IDENTIFICATION</scope>
    <source>
        <tissue evidence="3">Gonads</tissue>
    </source>
</reference>